<dbReference type="InterPro" id="IPR027417">
    <property type="entry name" value="P-loop_NTPase"/>
</dbReference>
<sequence length="289" mass="31163">MTNLADMPTQTIGDIIARINSLDAAQIETIVQYQKKHGVKFGEAAVALRLARPEDVAWALSVQFNYPYEGREPQTLAPELVVATRPFEAAAEFFRDMRSRLLSTVFAPRPARRLALAVCSTNMGDGKTFFAANLAASFSQLPGRTLLIDADLRTSRLQSLFGTPNDVVGLSSTLAGRGEVDVLRPLPSLPNLFLLPAGVTPPNPLELVQGHPFDGLMQEVLTQFDHVIVDTPAAAHGADARVIAEKCGAALMVARRGVSAVSTTKALVESLQKSCEVFSGVLFNDHGRR</sequence>
<keyword evidence="1" id="KW-0547">Nucleotide-binding</keyword>
<dbReference type="CDD" id="cd05387">
    <property type="entry name" value="BY-kinase"/>
    <property type="match status" value="1"/>
</dbReference>
<dbReference type="Pfam" id="PF01656">
    <property type="entry name" value="CbiA"/>
    <property type="match status" value="1"/>
</dbReference>
<dbReference type="GO" id="GO:0005524">
    <property type="term" value="F:ATP binding"/>
    <property type="evidence" value="ECO:0007669"/>
    <property type="project" value="UniProtKB-KW"/>
</dbReference>
<organism evidence="4 5">
    <name type="scientific">Aquabacterium olei</name>
    <dbReference type="NCBI Taxonomy" id="1296669"/>
    <lineage>
        <taxon>Bacteria</taxon>
        <taxon>Pseudomonadati</taxon>
        <taxon>Pseudomonadota</taxon>
        <taxon>Betaproteobacteria</taxon>
        <taxon>Burkholderiales</taxon>
        <taxon>Aquabacterium</taxon>
    </lineage>
</organism>
<accession>A0A2U8FTX2</accession>
<dbReference type="GO" id="GO:0005886">
    <property type="term" value="C:plasma membrane"/>
    <property type="evidence" value="ECO:0007669"/>
    <property type="project" value="TreeGrafter"/>
</dbReference>
<gene>
    <name evidence="4" type="ORF">DEH84_14340</name>
</gene>
<dbReference type="InterPro" id="IPR050445">
    <property type="entry name" value="Bact_polysacc_biosynth/exp"/>
</dbReference>
<dbReference type="RefSeq" id="WP_109037464.1">
    <property type="nucleotide sequence ID" value="NZ_CP029210.1"/>
</dbReference>
<evidence type="ECO:0000313" key="4">
    <source>
        <dbReference type="EMBL" id="AWI54470.1"/>
    </source>
</evidence>
<dbReference type="GO" id="GO:0004713">
    <property type="term" value="F:protein tyrosine kinase activity"/>
    <property type="evidence" value="ECO:0007669"/>
    <property type="project" value="TreeGrafter"/>
</dbReference>
<name>A0A2U8FTX2_9BURK</name>
<dbReference type="PANTHER" id="PTHR32309">
    <property type="entry name" value="TYROSINE-PROTEIN KINASE"/>
    <property type="match status" value="1"/>
</dbReference>
<dbReference type="InterPro" id="IPR037257">
    <property type="entry name" value="T2SS_E_N_sf"/>
</dbReference>
<dbReference type="KEGG" id="aon:DEH84_14340"/>
<keyword evidence="4" id="KW-0418">Kinase</keyword>
<evidence type="ECO:0000313" key="5">
    <source>
        <dbReference type="Proteomes" id="UP000244892"/>
    </source>
</evidence>
<dbReference type="EMBL" id="CP029210">
    <property type="protein sequence ID" value="AWI54470.1"/>
    <property type="molecule type" value="Genomic_DNA"/>
</dbReference>
<keyword evidence="2" id="KW-0067">ATP-binding</keyword>
<keyword evidence="4" id="KW-0808">Transferase</keyword>
<keyword evidence="5" id="KW-1185">Reference proteome</keyword>
<feature type="domain" description="CobQ/CobB/MinD/ParA nucleotide binding" evidence="3">
    <location>
        <begin position="116"/>
        <end position="287"/>
    </location>
</feature>
<reference evidence="4 5" key="1">
    <citation type="submission" date="2018-05" db="EMBL/GenBank/DDBJ databases">
        <title>complete genome sequence of Aquabacterium olei NBRC 110486.</title>
        <authorList>
            <person name="Tang B."/>
            <person name="Chang J."/>
            <person name="Zhang L."/>
            <person name="Yang H."/>
        </authorList>
    </citation>
    <scope>NUCLEOTIDE SEQUENCE [LARGE SCALE GENOMIC DNA]</scope>
    <source>
        <strain evidence="4 5">NBRC 110486</strain>
    </source>
</reference>
<protein>
    <submittedName>
        <fullName evidence="4">Tyrosine protein kinase</fullName>
    </submittedName>
</protein>
<dbReference type="PANTHER" id="PTHR32309:SF13">
    <property type="entry name" value="FERRIC ENTEROBACTIN TRANSPORT PROTEIN FEPE"/>
    <property type="match status" value="1"/>
</dbReference>
<dbReference type="InterPro" id="IPR005702">
    <property type="entry name" value="Wzc-like_C"/>
</dbReference>
<dbReference type="InterPro" id="IPR002586">
    <property type="entry name" value="CobQ/CobB/MinD/ParA_Nub-bd_dom"/>
</dbReference>
<dbReference type="SUPFAM" id="SSF160246">
    <property type="entry name" value="EspE N-terminal domain-like"/>
    <property type="match status" value="1"/>
</dbReference>
<proteinExistence type="predicted"/>
<dbReference type="Gene3D" id="3.40.50.300">
    <property type="entry name" value="P-loop containing nucleotide triphosphate hydrolases"/>
    <property type="match status" value="1"/>
</dbReference>
<evidence type="ECO:0000256" key="1">
    <source>
        <dbReference type="ARBA" id="ARBA00022741"/>
    </source>
</evidence>
<evidence type="ECO:0000256" key="2">
    <source>
        <dbReference type="ARBA" id="ARBA00022840"/>
    </source>
</evidence>
<dbReference type="Proteomes" id="UP000244892">
    <property type="component" value="Chromosome"/>
</dbReference>
<evidence type="ECO:0000259" key="3">
    <source>
        <dbReference type="Pfam" id="PF01656"/>
    </source>
</evidence>
<dbReference type="AlphaFoldDB" id="A0A2U8FTX2"/>
<dbReference type="SUPFAM" id="SSF52540">
    <property type="entry name" value="P-loop containing nucleoside triphosphate hydrolases"/>
    <property type="match status" value="1"/>
</dbReference>
<dbReference type="OrthoDB" id="9808257at2"/>
<dbReference type="NCBIfam" id="TIGR01007">
    <property type="entry name" value="eps_fam"/>
    <property type="match status" value="1"/>
</dbReference>